<evidence type="ECO:0000256" key="1">
    <source>
        <dbReference type="SAM" id="MobiDB-lite"/>
    </source>
</evidence>
<feature type="region of interest" description="Disordered" evidence="1">
    <location>
        <begin position="64"/>
        <end position="114"/>
    </location>
</feature>
<comment type="caution">
    <text evidence="2">The sequence shown here is derived from an EMBL/GenBank/DDBJ whole genome shotgun (WGS) entry which is preliminary data.</text>
</comment>
<feature type="compositionally biased region" description="Basic residues" evidence="1">
    <location>
        <begin position="174"/>
        <end position="183"/>
    </location>
</feature>
<dbReference type="EMBL" id="SGPL01000693">
    <property type="protein sequence ID" value="THH08496.1"/>
    <property type="molecule type" value="Genomic_DNA"/>
</dbReference>
<feature type="region of interest" description="Disordered" evidence="1">
    <location>
        <begin position="289"/>
        <end position="396"/>
    </location>
</feature>
<organism evidence="2 3">
    <name type="scientific">Bondarzewia mesenterica</name>
    <dbReference type="NCBI Taxonomy" id="1095465"/>
    <lineage>
        <taxon>Eukaryota</taxon>
        <taxon>Fungi</taxon>
        <taxon>Dikarya</taxon>
        <taxon>Basidiomycota</taxon>
        <taxon>Agaricomycotina</taxon>
        <taxon>Agaricomycetes</taxon>
        <taxon>Russulales</taxon>
        <taxon>Bondarzewiaceae</taxon>
        <taxon>Bondarzewia</taxon>
    </lineage>
</organism>
<proteinExistence type="predicted"/>
<feature type="compositionally biased region" description="Basic residues" evidence="1">
    <location>
        <begin position="384"/>
        <end position="396"/>
    </location>
</feature>
<feature type="compositionally biased region" description="Basic and acidic residues" evidence="1">
    <location>
        <begin position="316"/>
        <end position="351"/>
    </location>
</feature>
<gene>
    <name evidence="2" type="ORF">EW146_g8968</name>
</gene>
<protein>
    <recommendedName>
        <fullName evidence="4">Zn(2)-C6 fungal-type domain-containing protein</fullName>
    </recommendedName>
</protein>
<feature type="region of interest" description="Disordered" evidence="1">
    <location>
        <begin position="152"/>
        <end position="267"/>
    </location>
</feature>
<dbReference type="Proteomes" id="UP000310158">
    <property type="component" value="Unassembled WGS sequence"/>
</dbReference>
<feature type="compositionally biased region" description="Basic and acidic residues" evidence="1">
    <location>
        <begin position="225"/>
        <end position="242"/>
    </location>
</feature>
<name>A0A4S4L9X9_9AGAM</name>
<sequence>MPFLLEPLEPLTVRFARLIDRVKQELADAPTWKDAWLRVASPDLHYRLFIAELRKLGMFPDNAEGRPVDSTDADLGTSMPPPHGHSEEAGKIQDSGKTAAEPARTTGLKRARTTEVRVDRGGVVTRSKITAEFTSTLSQLNADELWLPGRDKSAVDTSKASIPDPPSTQPSKMRPTRGKRVKLARTPPSGAHGNTEVPPAQTQVGSLPRPAHSSPIAYTGSSRSQTEKPKEPISDKVSEVHSSESTARLKRPWLHKEAGGSQSRCGRCASKDIQCQVRVQGGACVSCQKRKARCSLSKVMQTRRKPGKASPSDTPGKGEGRAGARKIEAEGDGPKGEPRRDETGSKGEGKPIDVAVAKEGGKTDDAWELDADEMEELMKDSAKRRAGVGSRRARRS</sequence>
<evidence type="ECO:0000313" key="2">
    <source>
        <dbReference type="EMBL" id="THH08496.1"/>
    </source>
</evidence>
<reference evidence="2 3" key="1">
    <citation type="submission" date="2019-02" db="EMBL/GenBank/DDBJ databases">
        <title>Genome sequencing of the rare red list fungi Bondarzewia mesenterica.</title>
        <authorList>
            <person name="Buettner E."/>
            <person name="Kellner H."/>
        </authorList>
    </citation>
    <scope>NUCLEOTIDE SEQUENCE [LARGE SCALE GENOMIC DNA]</scope>
    <source>
        <strain evidence="2 3">DSM 108281</strain>
    </source>
</reference>
<feature type="compositionally biased region" description="Acidic residues" evidence="1">
    <location>
        <begin position="366"/>
        <end position="375"/>
    </location>
</feature>
<accession>A0A4S4L9X9</accession>
<evidence type="ECO:0008006" key="4">
    <source>
        <dbReference type="Google" id="ProtNLM"/>
    </source>
</evidence>
<dbReference type="AlphaFoldDB" id="A0A4S4L9X9"/>
<keyword evidence="3" id="KW-1185">Reference proteome</keyword>
<evidence type="ECO:0000313" key="3">
    <source>
        <dbReference type="Proteomes" id="UP000310158"/>
    </source>
</evidence>